<reference evidence="1 2" key="1">
    <citation type="submission" date="2018-02" db="EMBL/GenBank/DDBJ databases">
        <title>Insights into the biology of acidophilic members of the Acidiferrobacteraceae family derived from comparative genomic analyses.</title>
        <authorList>
            <person name="Issotta F."/>
            <person name="Thyssen C."/>
            <person name="Mena C."/>
            <person name="Moya A."/>
            <person name="Bellenberg S."/>
            <person name="Sproer C."/>
            <person name="Covarrubias P.C."/>
            <person name="Sand W."/>
            <person name="Quatrini R."/>
            <person name="Vera M."/>
        </authorList>
    </citation>
    <scope>NUCLEOTIDE SEQUENCE [LARGE SCALE GENOMIC DNA]</scope>
    <source>
        <strain evidence="2">m-1</strain>
    </source>
</reference>
<dbReference type="OrthoDB" id="9804286at2"/>
<dbReference type="EMBL" id="PSYR01000002">
    <property type="protein sequence ID" value="RCN57004.1"/>
    <property type="molecule type" value="Genomic_DNA"/>
</dbReference>
<dbReference type="Proteomes" id="UP000253250">
    <property type="component" value="Unassembled WGS sequence"/>
</dbReference>
<gene>
    <name evidence="1" type="ORF">C4900_14865</name>
</gene>
<dbReference type="PANTHER" id="PTHR44086">
    <property type="entry name" value="THIOSULFATE SULFURTRANSFERASE RDL2, MITOCHONDRIAL-RELATED"/>
    <property type="match status" value="1"/>
</dbReference>
<comment type="caution">
    <text evidence="1">The sequence shown here is derived from an EMBL/GenBank/DDBJ whole genome shotgun (WGS) entry which is preliminary data.</text>
</comment>
<dbReference type="PROSITE" id="PS50206">
    <property type="entry name" value="RHODANESE_3"/>
    <property type="match status" value="1"/>
</dbReference>
<dbReference type="STRING" id="163359.A9R16_14750"/>
<accession>A0A1C2FZY1</accession>
<dbReference type="CDD" id="cd00158">
    <property type="entry name" value="RHOD"/>
    <property type="match status" value="1"/>
</dbReference>
<dbReference type="InterPro" id="IPR001763">
    <property type="entry name" value="Rhodanese-like_dom"/>
</dbReference>
<dbReference type="RefSeq" id="WP_065971381.1">
    <property type="nucleotide sequence ID" value="NZ_CP080624.1"/>
</dbReference>
<dbReference type="SMART" id="SM00450">
    <property type="entry name" value="RHOD"/>
    <property type="match status" value="1"/>
</dbReference>
<keyword evidence="2" id="KW-1185">Reference proteome</keyword>
<name>A0A1C2FZY1_9GAMM</name>
<evidence type="ECO:0000313" key="1">
    <source>
        <dbReference type="EMBL" id="RCN57004.1"/>
    </source>
</evidence>
<dbReference type="InterPro" id="IPR036873">
    <property type="entry name" value="Rhodanese-like_dom_sf"/>
</dbReference>
<organism evidence="1 2">
    <name type="scientific">Acidiferrobacter thiooxydans</name>
    <dbReference type="NCBI Taxonomy" id="163359"/>
    <lineage>
        <taxon>Bacteria</taxon>
        <taxon>Pseudomonadati</taxon>
        <taxon>Pseudomonadota</taxon>
        <taxon>Gammaproteobacteria</taxon>
        <taxon>Acidiferrobacterales</taxon>
        <taxon>Acidiferrobacteraceae</taxon>
        <taxon>Acidiferrobacter</taxon>
    </lineage>
</organism>
<dbReference type="Pfam" id="PF00581">
    <property type="entry name" value="Rhodanese"/>
    <property type="match status" value="1"/>
</dbReference>
<dbReference type="SUPFAM" id="SSF52821">
    <property type="entry name" value="Rhodanese/Cell cycle control phosphatase"/>
    <property type="match status" value="1"/>
</dbReference>
<protein>
    <submittedName>
        <fullName evidence="1">Rhodanese-like domain-containing protein</fullName>
    </submittedName>
</protein>
<dbReference type="Gene3D" id="3.40.250.10">
    <property type="entry name" value="Rhodanese-like domain"/>
    <property type="match status" value="1"/>
</dbReference>
<sequence>MVAAIPTQDPPLEIRPETAKEIIGLKIATLIDVRQPTELELEGEIPEAESVPLFDLKKILGHKLTDEEQEILDCDLPTEKDARLFLSIINKHHYQKGNVLLCLCNSGKRSLHAAQLLRSMGYERAYSVAGGVRAWRELG</sequence>
<proteinExistence type="predicted"/>
<dbReference type="PANTHER" id="PTHR44086:SF13">
    <property type="entry name" value="THIOSULFATE SULFURTRANSFERASE PSPE"/>
    <property type="match status" value="1"/>
</dbReference>
<evidence type="ECO:0000313" key="2">
    <source>
        <dbReference type="Proteomes" id="UP000253250"/>
    </source>
</evidence>
<dbReference type="GO" id="GO:0004792">
    <property type="term" value="F:thiosulfate-cyanide sulfurtransferase activity"/>
    <property type="evidence" value="ECO:0007669"/>
    <property type="project" value="TreeGrafter"/>
</dbReference>
<dbReference type="AlphaFoldDB" id="A0A1C2FZY1"/>